<keyword evidence="4" id="KW-0808">Transferase</keyword>
<name>A0A367QC13_9NOSO</name>
<accession>A0A367QC13</accession>
<dbReference type="SMART" id="SM00448">
    <property type="entry name" value="REC"/>
    <property type="match status" value="1"/>
</dbReference>
<keyword evidence="5" id="KW-1185">Reference proteome</keyword>
<dbReference type="InterPro" id="IPR001789">
    <property type="entry name" value="Sig_transdc_resp-reg_receiver"/>
</dbReference>
<keyword evidence="4" id="KW-0418">Kinase</keyword>
<dbReference type="GO" id="GO:0016301">
    <property type="term" value="F:kinase activity"/>
    <property type="evidence" value="ECO:0007669"/>
    <property type="project" value="UniProtKB-KW"/>
</dbReference>
<evidence type="ECO:0000256" key="2">
    <source>
        <dbReference type="PROSITE-ProRule" id="PRU00169"/>
    </source>
</evidence>
<evidence type="ECO:0000259" key="3">
    <source>
        <dbReference type="PROSITE" id="PS50110"/>
    </source>
</evidence>
<evidence type="ECO:0000313" key="4">
    <source>
        <dbReference type="EMBL" id="RCJ21595.1"/>
    </source>
</evidence>
<gene>
    <name evidence="4" type="ORF">A6770_30285</name>
</gene>
<organism evidence="4 5">
    <name type="scientific">Nostoc minutum NIES-26</name>
    <dbReference type="NCBI Taxonomy" id="1844469"/>
    <lineage>
        <taxon>Bacteria</taxon>
        <taxon>Bacillati</taxon>
        <taxon>Cyanobacteriota</taxon>
        <taxon>Cyanophyceae</taxon>
        <taxon>Nostocales</taxon>
        <taxon>Nostocaceae</taxon>
        <taxon>Nostoc</taxon>
    </lineage>
</organism>
<dbReference type="Gene3D" id="3.40.50.2300">
    <property type="match status" value="1"/>
</dbReference>
<comment type="caution">
    <text evidence="2">Lacks conserved residue(s) required for the propagation of feature annotation.</text>
</comment>
<dbReference type="InterPro" id="IPR050595">
    <property type="entry name" value="Bact_response_regulator"/>
</dbReference>
<dbReference type="PROSITE" id="PS50110">
    <property type="entry name" value="RESPONSE_REGULATORY"/>
    <property type="match status" value="1"/>
</dbReference>
<dbReference type="PANTHER" id="PTHR44591">
    <property type="entry name" value="STRESS RESPONSE REGULATOR PROTEIN 1"/>
    <property type="match status" value="1"/>
</dbReference>
<dbReference type="GO" id="GO:0000160">
    <property type="term" value="P:phosphorelay signal transduction system"/>
    <property type="evidence" value="ECO:0007669"/>
    <property type="project" value="InterPro"/>
</dbReference>
<keyword evidence="1" id="KW-0597">Phosphoprotein</keyword>
<dbReference type="InterPro" id="IPR011006">
    <property type="entry name" value="CheY-like_superfamily"/>
</dbReference>
<proteinExistence type="predicted"/>
<dbReference type="SUPFAM" id="SSF52172">
    <property type="entry name" value="CheY-like"/>
    <property type="match status" value="1"/>
</dbReference>
<reference evidence="4" key="1">
    <citation type="submission" date="2016-04" db="EMBL/GenBank/DDBJ databases">
        <authorList>
            <person name="Tabuchi Yagui T.R."/>
        </authorList>
    </citation>
    <scope>NUCLEOTIDE SEQUENCE [LARGE SCALE GENOMIC DNA]</scope>
    <source>
        <strain evidence="4">NIES-26</strain>
    </source>
</reference>
<dbReference type="EMBL" id="LXQD01000329">
    <property type="protein sequence ID" value="RCJ21595.1"/>
    <property type="molecule type" value="Genomic_DNA"/>
</dbReference>
<dbReference type="Pfam" id="PF00072">
    <property type="entry name" value="Response_reg"/>
    <property type="match status" value="1"/>
</dbReference>
<dbReference type="Proteomes" id="UP000252107">
    <property type="component" value="Unassembled WGS sequence"/>
</dbReference>
<protein>
    <submittedName>
        <fullName evidence="4">Histidine kinase</fullName>
    </submittedName>
</protein>
<sequence>MHRQSISVDGLRLLIIDDHADSRELLKIFFETQGAEIKAVATVSEALELIFCFQPDIPIGEIYLPDETVHSLFAKVRNLEAKQGRWIPAIALTRFATDKDRAYALKTGFHIHLCKPIDLDKLVCVVASLSRRKQLNALL</sequence>
<dbReference type="PANTHER" id="PTHR44591:SF23">
    <property type="entry name" value="CHEY SUBFAMILY"/>
    <property type="match status" value="1"/>
</dbReference>
<evidence type="ECO:0000256" key="1">
    <source>
        <dbReference type="ARBA" id="ARBA00022553"/>
    </source>
</evidence>
<feature type="domain" description="Response regulatory" evidence="3">
    <location>
        <begin position="12"/>
        <end position="130"/>
    </location>
</feature>
<dbReference type="AlphaFoldDB" id="A0A367QC13"/>
<comment type="caution">
    <text evidence="4">The sequence shown here is derived from an EMBL/GenBank/DDBJ whole genome shotgun (WGS) entry which is preliminary data.</text>
</comment>
<evidence type="ECO:0000313" key="5">
    <source>
        <dbReference type="Proteomes" id="UP000252107"/>
    </source>
</evidence>